<keyword evidence="2" id="KW-1185">Reference proteome</keyword>
<organism evidence="1 2">
    <name type="scientific">Caerostris extrusa</name>
    <name type="common">Bark spider</name>
    <name type="synonym">Caerostris bankana</name>
    <dbReference type="NCBI Taxonomy" id="172846"/>
    <lineage>
        <taxon>Eukaryota</taxon>
        <taxon>Metazoa</taxon>
        <taxon>Ecdysozoa</taxon>
        <taxon>Arthropoda</taxon>
        <taxon>Chelicerata</taxon>
        <taxon>Arachnida</taxon>
        <taxon>Araneae</taxon>
        <taxon>Araneomorphae</taxon>
        <taxon>Entelegynae</taxon>
        <taxon>Araneoidea</taxon>
        <taxon>Araneidae</taxon>
        <taxon>Caerostris</taxon>
    </lineage>
</organism>
<proteinExistence type="predicted"/>
<evidence type="ECO:0000313" key="1">
    <source>
        <dbReference type="EMBL" id="GIZ00075.1"/>
    </source>
</evidence>
<name>A0AAV4XZ79_CAEEX</name>
<protein>
    <submittedName>
        <fullName evidence="1">Uncharacterized protein</fullName>
    </submittedName>
</protein>
<dbReference type="EMBL" id="BPLR01001115">
    <property type="protein sequence ID" value="GIZ00075.1"/>
    <property type="molecule type" value="Genomic_DNA"/>
</dbReference>
<comment type="caution">
    <text evidence="1">The sequence shown here is derived from an EMBL/GenBank/DDBJ whole genome shotgun (WGS) entry which is preliminary data.</text>
</comment>
<gene>
    <name evidence="1" type="ORF">CEXT_624841</name>
</gene>
<evidence type="ECO:0000313" key="2">
    <source>
        <dbReference type="Proteomes" id="UP001054945"/>
    </source>
</evidence>
<dbReference type="AlphaFoldDB" id="A0AAV4XZ79"/>
<dbReference type="Proteomes" id="UP001054945">
    <property type="component" value="Unassembled WGS sequence"/>
</dbReference>
<sequence>MTLWEKTLLGYIALTKGKYHVRTFIPVASSILDRDQHINWLSPCTEMEALSSHLIGPGYANKPGIDPSLQIGWGTSSWMDWIKAKLNIKQLISSQVE</sequence>
<reference evidence="1 2" key="1">
    <citation type="submission" date="2021-06" db="EMBL/GenBank/DDBJ databases">
        <title>Caerostris extrusa draft genome.</title>
        <authorList>
            <person name="Kono N."/>
            <person name="Arakawa K."/>
        </authorList>
    </citation>
    <scope>NUCLEOTIDE SEQUENCE [LARGE SCALE GENOMIC DNA]</scope>
</reference>
<accession>A0AAV4XZ79</accession>